<dbReference type="GO" id="GO:0002161">
    <property type="term" value="F:aminoacyl-tRNA deacylase activity"/>
    <property type="evidence" value="ECO:0007669"/>
    <property type="project" value="InterPro"/>
</dbReference>
<sequence>MLRKEPGGFQLLPKPLPLMIASEVRLAHLHTFGIKPTYIQRLDVACRDGWQAAELLAVNPSQIADLTLFWLSHRPFGVLHAPDHAPRLRRMQQWLGRLVRPMSPQDIAVVCHSPRARLPWNAGDRPFPILMDRHLLDAPVVWLSLGDNIYWIALTPNHLLWASAAYVVDLADGHWITDSIGEDASPSL</sequence>
<name>A0A2T2X0N2_9FIRM</name>
<proteinExistence type="predicted"/>
<dbReference type="AlphaFoldDB" id="A0A2T2X0N2"/>
<gene>
    <name evidence="1" type="ORF">C7B46_19160</name>
</gene>
<evidence type="ECO:0000313" key="1">
    <source>
        <dbReference type="EMBL" id="PSR28044.1"/>
    </source>
</evidence>
<accession>A0A2T2X0N2</accession>
<reference evidence="1 2" key="1">
    <citation type="journal article" date="2014" name="BMC Genomics">
        <title>Comparison of environmental and isolate Sulfobacillus genomes reveals diverse carbon, sulfur, nitrogen, and hydrogen metabolisms.</title>
        <authorList>
            <person name="Justice N.B."/>
            <person name="Norman A."/>
            <person name="Brown C.T."/>
            <person name="Singh A."/>
            <person name="Thomas B.C."/>
            <person name="Banfield J.F."/>
        </authorList>
    </citation>
    <scope>NUCLEOTIDE SEQUENCE [LARGE SCALE GENOMIC DNA]</scope>
    <source>
        <strain evidence="1">AMDSBA4</strain>
    </source>
</reference>
<dbReference type="SUPFAM" id="SSF55826">
    <property type="entry name" value="YbaK/ProRS associated domain"/>
    <property type="match status" value="1"/>
</dbReference>
<dbReference type="InterPro" id="IPR036754">
    <property type="entry name" value="YbaK/aa-tRNA-synt-asso_dom_sf"/>
</dbReference>
<dbReference type="Gene3D" id="3.90.960.10">
    <property type="entry name" value="YbaK/aminoacyl-tRNA synthetase-associated domain"/>
    <property type="match status" value="1"/>
</dbReference>
<comment type="caution">
    <text evidence="1">The sequence shown here is derived from an EMBL/GenBank/DDBJ whole genome shotgun (WGS) entry which is preliminary data.</text>
</comment>
<organism evidence="1 2">
    <name type="scientific">Sulfobacillus benefaciens</name>
    <dbReference type="NCBI Taxonomy" id="453960"/>
    <lineage>
        <taxon>Bacteria</taxon>
        <taxon>Bacillati</taxon>
        <taxon>Bacillota</taxon>
        <taxon>Clostridia</taxon>
        <taxon>Eubacteriales</taxon>
        <taxon>Clostridiales Family XVII. Incertae Sedis</taxon>
        <taxon>Sulfobacillus</taxon>
    </lineage>
</organism>
<protein>
    <submittedName>
        <fullName evidence="1">Uncharacterized protein</fullName>
    </submittedName>
</protein>
<evidence type="ECO:0000313" key="2">
    <source>
        <dbReference type="Proteomes" id="UP000242972"/>
    </source>
</evidence>
<dbReference type="Proteomes" id="UP000242972">
    <property type="component" value="Unassembled WGS sequence"/>
</dbReference>
<dbReference type="EMBL" id="PXYW01000101">
    <property type="protein sequence ID" value="PSR28044.1"/>
    <property type="molecule type" value="Genomic_DNA"/>
</dbReference>